<dbReference type="Pfam" id="PF00881">
    <property type="entry name" value="Nitroreductase"/>
    <property type="match status" value="1"/>
</dbReference>
<dbReference type="Gene3D" id="3.40.109.10">
    <property type="entry name" value="NADH Oxidase"/>
    <property type="match status" value="1"/>
</dbReference>
<reference evidence="3" key="1">
    <citation type="submission" date="2024-06" db="EMBL/GenBank/DDBJ databases">
        <authorList>
            <person name="Chang H.C."/>
            <person name="Mun S.Y."/>
        </authorList>
    </citation>
    <scope>NUCLEOTIDE SEQUENCE [LARGE SCALE GENOMIC DNA]</scope>
    <source>
        <strain evidence="3">KT1</strain>
    </source>
</reference>
<proteinExistence type="predicted"/>
<protein>
    <submittedName>
        <fullName evidence="2">Nitroreductase family protein</fullName>
    </submittedName>
</protein>
<dbReference type="PANTHER" id="PTHR43035">
    <property type="entry name" value="FATTY ACID REPRESSION MUTANT PROTEIN 2-RELATED"/>
    <property type="match status" value="1"/>
</dbReference>
<evidence type="ECO:0000313" key="3">
    <source>
        <dbReference type="Proteomes" id="UP001302696"/>
    </source>
</evidence>
<dbReference type="Proteomes" id="UP001302696">
    <property type="component" value="Chromosome"/>
</dbReference>
<feature type="domain" description="Nitroreductase" evidence="1">
    <location>
        <begin position="9"/>
        <end position="178"/>
    </location>
</feature>
<dbReference type="InterPro" id="IPR033877">
    <property type="entry name" value="Frm2/Hbn1"/>
</dbReference>
<accession>A0ABZ0Q4S8</accession>
<gene>
    <name evidence="2" type="ORF">N6G96_09610</name>
</gene>
<dbReference type="EMBL" id="CP104778">
    <property type="protein sequence ID" value="WPC21507.1"/>
    <property type="molecule type" value="Genomic_DNA"/>
</dbReference>
<dbReference type="InterPro" id="IPR029479">
    <property type="entry name" value="Nitroreductase"/>
</dbReference>
<evidence type="ECO:0000259" key="1">
    <source>
        <dbReference type="Pfam" id="PF00881"/>
    </source>
</evidence>
<dbReference type="CDD" id="cd02140">
    <property type="entry name" value="Frm2-like"/>
    <property type="match status" value="1"/>
</dbReference>
<keyword evidence="3" id="KW-1185">Reference proteome</keyword>
<dbReference type="InterPro" id="IPR000415">
    <property type="entry name" value="Nitroreductase-like"/>
</dbReference>
<dbReference type="SUPFAM" id="SSF55469">
    <property type="entry name" value="FMN-dependent nitroreductase-like"/>
    <property type="match status" value="1"/>
</dbReference>
<organism evidence="2 3">
    <name type="scientific">Pediococcus inopinatus</name>
    <dbReference type="NCBI Taxonomy" id="114090"/>
    <lineage>
        <taxon>Bacteria</taxon>
        <taxon>Bacillati</taxon>
        <taxon>Bacillota</taxon>
        <taxon>Bacilli</taxon>
        <taxon>Lactobacillales</taxon>
        <taxon>Lactobacillaceae</taxon>
        <taxon>Pediococcus</taxon>
    </lineage>
</organism>
<dbReference type="PANTHER" id="PTHR43035:SF1">
    <property type="entry name" value="FATTY ACID REPRESSION MUTANT PROTEIN 2-RELATED"/>
    <property type="match status" value="1"/>
</dbReference>
<sequence>MNTNFLDALKQRRTIYNLGKNVTLPETDINHLIKSAIRESPTAFNNQTLRAVILYGKKHDQLWDIVANRLKSEVPTEEIYAGTKQKVDSFKAGFGTILYFTDQSVVADYEKQVPLYATNFEAWAEQGLGGAQQNVWTALSENKIGASLQHYNPLIDGEVRIAFDIPTNWVLRAQMPFGSIEAPAVAKTYLEDDKRFRVLNKLYLSILNFLMGMFFYKFKFIVKSQ</sequence>
<name>A0ABZ0Q4S8_9LACO</name>
<evidence type="ECO:0000313" key="2">
    <source>
        <dbReference type="EMBL" id="WPC21507.1"/>
    </source>
</evidence>